<keyword evidence="2" id="KW-1185">Reference proteome</keyword>
<organism evidence="1 2">
    <name type="scientific">Nocardia arthritidis</name>
    <dbReference type="NCBI Taxonomy" id="228602"/>
    <lineage>
        <taxon>Bacteria</taxon>
        <taxon>Bacillati</taxon>
        <taxon>Actinomycetota</taxon>
        <taxon>Actinomycetes</taxon>
        <taxon>Mycobacteriales</taxon>
        <taxon>Nocardiaceae</taxon>
        <taxon>Nocardia</taxon>
    </lineage>
</organism>
<evidence type="ECO:0008006" key="3">
    <source>
        <dbReference type="Google" id="ProtNLM"/>
    </source>
</evidence>
<name>A0A6G9YQS8_9NOCA</name>
<dbReference type="EMBL" id="CP046172">
    <property type="protein sequence ID" value="QIS15562.1"/>
    <property type="molecule type" value="Genomic_DNA"/>
</dbReference>
<dbReference type="SUPFAM" id="SSF160904">
    <property type="entry name" value="Jann2411-like"/>
    <property type="match status" value="1"/>
</dbReference>
<dbReference type="RefSeq" id="WP_167477788.1">
    <property type="nucleotide sequence ID" value="NZ_CP046172.1"/>
</dbReference>
<protein>
    <recommendedName>
        <fullName evidence="3">CGNR zinc finger domain-containing protein</fullName>
    </recommendedName>
</protein>
<proteinExistence type="predicted"/>
<dbReference type="InterPro" id="IPR023286">
    <property type="entry name" value="ABATE_dom_sf"/>
</dbReference>
<dbReference type="Proteomes" id="UP000503540">
    <property type="component" value="Chromosome"/>
</dbReference>
<accession>A0A6G9YQS8</accession>
<evidence type="ECO:0000313" key="2">
    <source>
        <dbReference type="Proteomes" id="UP000503540"/>
    </source>
</evidence>
<sequence>MKKIPLHAGLMYLPNLPAVESMLNSDPRIRDLSAALRAGKVDEASERLNSALRDTGVTVRIQRVDPGSQWTLVADGTEPTLAEGLFWLAYLVHADGWRRVKTCAVGTCSNLFIDKSNGCIRKMCEIHQRRSPDRDASE</sequence>
<reference evidence="1 2" key="1">
    <citation type="journal article" date="2019" name="ACS Chem. Biol.">
        <title>Identification and Mobilization of a Cryptic Antibiotic Biosynthesis Gene Locus from a Human-Pathogenic Nocardia Isolate.</title>
        <authorList>
            <person name="Herisse M."/>
            <person name="Ishida K."/>
            <person name="Porter J.L."/>
            <person name="Howden B."/>
            <person name="Hertweck C."/>
            <person name="Stinear T.P."/>
            <person name="Pidot S.J."/>
        </authorList>
    </citation>
    <scope>NUCLEOTIDE SEQUENCE [LARGE SCALE GENOMIC DNA]</scope>
    <source>
        <strain evidence="1 2">AUSMDU00012717</strain>
    </source>
</reference>
<evidence type="ECO:0000313" key="1">
    <source>
        <dbReference type="EMBL" id="QIS15562.1"/>
    </source>
</evidence>
<dbReference type="AlphaFoldDB" id="A0A6G9YQS8"/>
<gene>
    <name evidence="1" type="ORF">F5544_38705</name>
</gene>
<dbReference type="Gene3D" id="1.10.3300.10">
    <property type="entry name" value="Jann2411-like domain"/>
    <property type="match status" value="1"/>
</dbReference>
<dbReference type="KEGG" id="nah:F5544_38705"/>